<dbReference type="PANTHER" id="PTHR22749:SF6">
    <property type="entry name" value="RIBOFLAVIN KINASE"/>
    <property type="match status" value="1"/>
</dbReference>
<evidence type="ECO:0000259" key="9">
    <source>
        <dbReference type="SMART" id="SM00904"/>
    </source>
</evidence>
<evidence type="ECO:0000256" key="5">
    <source>
        <dbReference type="ARBA" id="ARBA00022741"/>
    </source>
</evidence>
<evidence type="ECO:0000256" key="4">
    <source>
        <dbReference type="ARBA" id="ARBA00022679"/>
    </source>
</evidence>
<keyword evidence="3 8" id="KW-0288">FMN</keyword>
<comment type="catalytic activity">
    <reaction evidence="8">
        <text>FMN + ATP + H(+) = FAD + diphosphate</text>
        <dbReference type="Rhea" id="RHEA:17237"/>
        <dbReference type="ChEBI" id="CHEBI:15378"/>
        <dbReference type="ChEBI" id="CHEBI:30616"/>
        <dbReference type="ChEBI" id="CHEBI:33019"/>
        <dbReference type="ChEBI" id="CHEBI:57692"/>
        <dbReference type="ChEBI" id="CHEBI:58210"/>
        <dbReference type="EC" id="2.7.7.2"/>
    </reaction>
</comment>
<dbReference type="InterPro" id="IPR015865">
    <property type="entry name" value="Riboflavin_kinase_bac/euk"/>
</dbReference>
<dbReference type="PANTHER" id="PTHR22749">
    <property type="entry name" value="RIBOFLAVIN KINASE/FMN ADENYLYLTRANSFERASE"/>
    <property type="match status" value="1"/>
</dbReference>
<dbReference type="UniPathway" id="UPA00277">
    <property type="reaction ID" value="UER00407"/>
</dbReference>
<reference evidence="10 11" key="1">
    <citation type="submission" date="2020-02" db="EMBL/GenBank/DDBJ databases">
        <title>Complete genome sequence of the novel Campylobacter species Candidatus Campylobacter infans.</title>
        <authorList>
            <person name="Duim B."/>
            <person name="Zomer A."/>
            <person name="van der Graaf L."/>
            <person name="Wagenaar J."/>
        </authorList>
    </citation>
    <scope>NUCLEOTIDE SEQUENCE [LARGE SCALE GENOMIC DNA]</scope>
    <source>
        <strain evidence="10 11">19S00001</strain>
    </source>
</reference>
<keyword evidence="11" id="KW-1185">Reference proteome</keyword>
<evidence type="ECO:0000256" key="8">
    <source>
        <dbReference type="PIRNR" id="PIRNR004491"/>
    </source>
</evidence>
<dbReference type="Gene3D" id="3.40.50.620">
    <property type="entry name" value="HUPs"/>
    <property type="match status" value="1"/>
</dbReference>
<dbReference type="EMBL" id="CP049075">
    <property type="protein sequence ID" value="QLI05798.1"/>
    <property type="molecule type" value="Genomic_DNA"/>
</dbReference>
<accession>A0A7H9CKS1</accession>
<dbReference type="NCBIfam" id="NF004162">
    <property type="entry name" value="PRK05627.1-5"/>
    <property type="match status" value="1"/>
</dbReference>
<dbReference type="Gene3D" id="2.40.30.30">
    <property type="entry name" value="Riboflavin kinase-like"/>
    <property type="match status" value="1"/>
</dbReference>
<evidence type="ECO:0000256" key="2">
    <source>
        <dbReference type="ARBA" id="ARBA00022630"/>
    </source>
</evidence>
<evidence type="ECO:0000256" key="3">
    <source>
        <dbReference type="ARBA" id="ARBA00022643"/>
    </source>
</evidence>
<dbReference type="InterPro" id="IPR023468">
    <property type="entry name" value="Riboflavin_kinase"/>
</dbReference>
<dbReference type="EC" id="2.7.1.26" evidence="8"/>
<dbReference type="GO" id="GO:0009398">
    <property type="term" value="P:FMN biosynthetic process"/>
    <property type="evidence" value="ECO:0007669"/>
    <property type="project" value="UniProtKB-UniRule"/>
</dbReference>
<protein>
    <recommendedName>
        <fullName evidence="8">Riboflavin biosynthesis protein</fullName>
    </recommendedName>
    <domain>
        <recommendedName>
            <fullName evidence="8">Riboflavin kinase</fullName>
            <ecNumber evidence="8">2.7.1.26</ecNumber>
        </recommendedName>
        <alternativeName>
            <fullName evidence="8">Flavokinase</fullName>
        </alternativeName>
    </domain>
    <domain>
        <recommendedName>
            <fullName evidence="8">FMN adenylyltransferase</fullName>
            <ecNumber evidence="8">2.7.7.2</ecNumber>
        </recommendedName>
        <alternativeName>
            <fullName evidence="8">FAD pyrophosphorylase</fullName>
        </alternativeName>
        <alternativeName>
            <fullName evidence="8">FAD synthase</fullName>
        </alternativeName>
    </domain>
</protein>
<evidence type="ECO:0000256" key="1">
    <source>
        <dbReference type="ARBA" id="ARBA00002121"/>
    </source>
</evidence>
<evidence type="ECO:0000313" key="10">
    <source>
        <dbReference type="EMBL" id="QLI05798.1"/>
    </source>
</evidence>
<gene>
    <name evidence="10" type="primary">ribF</name>
    <name evidence="10" type="ORF">CINF_1313</name>
</gene>
<feature type="domain" description="Riboflavin kinase" evidence="9">
    <location>
        <begin position="196"/>
        <end position="318"/>
    </location>
</feature>
<dbReference type="RefSeq" id="WP_240156101.1">
    <property type="nucleotide sequence ID" value="NZ_CP049075.1"/>
</dbReference>
<comment type="similarity">
    <text evidence="8">Belongs to the ribF family.</text>
</comment>
<keyword evidence="4 8" id="KW-0808">Transferase</keyword>
<dbReference type="GO" id="GO:0003919">
    <property type="term" value="F:FMN adenylyltransferase activity"/>
    <property type="evidence" value="ECO:0007669"/>
    <property type="project" value="UniProtKB-UniRule"/>
</dbReference>
<comment type="pathway">
    <text evidence="8">Cofactor biosynthesis; FMN biosynthesis; FMN from riboflavin (ATP route): step 1/1.</text>
</comment>
<keyword evidence="8 10" id="KW-0548">Nucleotidyltransferase</keyword>
<dbReference type="GO" id="GO:0006747">
    <property type="term" value="P:FAD biosynthetic process"/>
    <property type="evidence" value="ECO:0007669"/>
    <property type="project" value="UniProtKB-UniRule"/>
</dbReference>
<proteinExistence type="inferred from homology"/>
<organism evidence="10 11">
    <name type="scientific">Candidatus Campylobacter infans</name>
    <dbReference type="NCBI Taxonomy" id="2561898"/>
    <lineage>
        <taxon>Bacteria</taxon>
        <taxon>Pseudomonadati</taxon>
        <taxon>Campylobacterota</taxon>
        <taxon>Epsilonproteobacteria</taxon>
        <taxon>Campylobacterales</taxon>
        <taxon>Campylobacteraceae</taxon>
        <taxon>Campylobacter</taxon>
    </lineage>
</organism>
<dbReference type="AlphaFoldDB" id="A0A7H9CKS1"/>
<comment type="catalytic activity">
    <reaction evidence="7 8">
        <text>riboflavin + ATP = FMN + ADP + H(+)</text>
        <dbReference type="Rhea" id="RHEA:14357"/>
        <dbReference type="ChEBI" id="CHEBI:15378"/>
        <dbReference type="ChEBI" id="CHEBI:30616"/>
        <dbReference type="ChEBI" id="CHEBI:57986"/>
        <dbReference type="ChEBI" id="CHEBI:58210"/>
        <dbReference type="ChEBI" id="CHEBI:456216"/>
        <dbReference type="EC" id="2.7.1.26"/>
    </reaction>
</comment>
<evidence type="ECO:0000256" key="6">
    <source>
        <dbReference type="ARBA" id="ARBA00022840"/>
    </source>
</evidence>
<keyword evidence="5 8" id="KW-0547">Nucleotide-binding</keyword>
<evidence type="ECO:0000313" key="11">
    <source>
        <dbReference type="Proteomes" id="UP000509414"/>
    </source>
</evidence>
<comment type="function">
    <text evidence="1">Catalyzes the phosphorylation of riboflavin to FMN followed by the adenylation of FMN to FAD.</text>
</comment>
<sequence>MDEATLNMINEINKQRKASGQAQININNDENFNAKPANFKSDTACSKNPQKSDIQAVAIGHFDGLHKGHKELIKRLGENGALIIIESDKATLTPKQRREEYASVPCFYYDLKNIKNLRGDYFIGLLCRDFKNLKRIVVGYDFKFGKDRGWDKHDLGRIFNGEVIVVSEFCFDGLGVHSSAIKRFLSDGDIYRANRLLGREYSVEGEVIKGQGIGKHELYPTLNLIIYPYATPKDGVYATRTRIDDKTYTSITFIGTRVSTDGLFSIENHIIDENLKSTPKNIRICFIEKIRDNMKFYDLKDLKNQIAKDIEIAKNVAKTCDLTLTQNSTHLRDLS</sequence>
<name>A0A7H9CKS1_9BACT</name>
<dbReference type="SMART" id="SM00904">
    <property type="entry name" value="Flavokinase"/>
    <property type="match status" value="1"/>
</dbReference>
<evidence type="ECO:0000256" key="7">
    <source>
        <dbReference type="ARBA" id="ARBA00047880"/>
    </source>
</evidence>
<dbReference type="PIRSF" id="PIRSF004491">
    <property type="entry name" value="FAD_Synth"/>
    <property type="match status" value="1"/>
</dbReference>
<keyword evidence="6 8" id="KW-0067">ATP-binding</keyword>
<dbReference type="SUPFAM" id="SSF82114">
    <property type="entry name" value="Riboflavin kinase-like"/>
    <property type="match status" value="1"/>
</dbReference>
<dbReference type="Pfam" id="PF01687">
    <property type="entry name" value="Flavokinase"/>
    <property type="match status" value="1"/>
</dbReference>
<dbReference type="GO" id="GO:0008531">
    <property type="term" value="F:riboflavin kinase activity"/>
    <property type="evidence" value="ECO:0007669"/>
    <property type="project" value="UniProtKB-UniRule"/>
</dbReference>
<dbReference type="InterPro" id="IPR023465">
    <property type="entry name" value="Riboflavin_kinase_dom_sf"/>
</dbReference>
<comment type="pathway">
    <text evidence="8">Cofactor biosynthesis; FAD biosynthesis; FAD from FMN: step 1/1.</text>
</comment>
<keyword evidence="8" id="KW-0274">FAD</keyword>
<dbReference type="GO" id="GO:0009231">
    <property type="term" value="P:riboflavin biosynthetic process"/>
    <property type="evidence" value="ECO:0007669"/>
    <property type="project" value="InterPro"/>
</dbReference>
<dbReference type="EC" id="2.7.7.2" evidence="8"/>
<dbReference type="UniPathway" id="UPA00276">
    <property type="reaction ID" value="UER00406"/>
</dbReference>
<dbReference type="SUPFAM" id="SSF52374">
    <property type="entry name" value="Nucleotidylyl transferase"/>
    <property type="match status" value="1"/>
</dbReference>
<keyword evidence="2 8" id="KW-0285">Flavoprotein</keyword>
<dbReference type="KEGG" id="cinf:CINF_1313"/>
<dbReference type="GO" id="GO:0005524">
    <property type="term" value="F:ATP binding"/>
    <property type="evidence" value="ECO:0007669"/>
    <property type="project" value="UniProtKB-UniRule"/>
</dbReference>
<dbReference type="InterPro" id="IPR014729">
    <property type="entry name" value="Rossmann-like_a/b/a_fold"/>
</dbReference>
<dbReference type="NCBIfam" id="TIGR00083">
    <property type="entry name" value="ribF"/>
    <property type="match status" value="1"/>
</dbReference>
<dbReference type="InterPro" id="IPR002606">
    <property type="entry name" value="Riboflavin_kinase_bac"/>
</dbReference>
<dbReference type="Proteomes" id="UP000509414">
    <property type="component" value="Chromosome"/>
</dbReference>
<keyword evidence="8 10" id="KW-0418">Kinase</keyword>